<feature type="domain" description="DUF4795" evidence="1">
    <location>
        <begin position="14"/>
        <end position="77"/>
    </location>
</feature>
<evidence type="ECO:0000313" key="2">
    <source>
        <dbReference type="EMBL" id="POI20807.1"/>
    </source>
</evidence>
<dbReference type="InterPro" id="IPR032013">
    <property type="entry name" value="DUF4795"/>
</dbReference>
<name>A0A2P4S9N1_BAMTH</name>
<dbReference type="Pfam" id="PF16043">
    <property type="entry name" value="DUF4795"/>
    <property type="match status" value="1"/>
</dbReference>
<evidence type="ECO:0000313" key="3">
    <source>
        <dbReference type="Proteomes" id="UP000237246"/>
    </source>
</evidence>
<dbReference type="EMBL" id="PPHD01077785">
    <property type="protein sequence ID" value="POI20807.1"/>
    <property type="molecule type" value="Genomic_DNA"/>
</dbReference>
<dbReference type="AlphaFoldDB" id="A0A2P4S9N1"/>
<keyword evidence="3" id="KW-1185">Reference proteome</keyword>
<proteinExistence type="predicted"/>
<sequence length="81" mass="9135">MAPMGTRRLCAPPQLDRLELAPLRQQLEERWRSVLKQLKESAPRVEADDAAGIRKQLLAHFHCVSCDRPVHMLVPGPLTKG</sequence>
<gene>
    <name evidence="2" type="ORF">CIB84_015446</name>
</gene>
<organism evidence="2 3">
    <name type="scientific">Bambusicola thoracicus</name>
    <name type="common">Chinese bamboo-partridge</name>
    <name type="synonym">Perdix thoracica</name>
    <dbReference type="NCBI Taxonomy" id="9083"/>
    <lineage>
        <taxon>Eukaryota</taxon>
        <taxon>Metazoa</taxon>
        <taxon>Chordata</taxon>
        <taxon>Craniata</taxon>
        <taxon>Vertebrata</taxon>
        <taxon>Euteleostomi</taxon>
        <taxon>Archelosauria</taxon>
        <taxon>Archosauria</taxon>
        <taxon>Dinosauria</taxon>
        <taxon>Saurischia</taxon>
        <taxon>Theropoda</taxon>
        <taxon>Coelurosauria</taxon>
        <taxon>Aves</taxon>
        <taxon>Neognathae</taxon>
        <taxon>Galloanserae</taxon>
        <taxon>Galliformes</taxon>
        <taxon>Phasianidae</taxon>
        <taxon>Perdicinae</taxon>
        <taxon>Bambusicola</taxon>
    </lineage>
</organism>
<dbReference type="PANTHER" id="PTHR47080">
    <property type="entry name" value="CHROMOSOME 16 OPEN READING FRAME 96"/>
    <property type="match status" value="1"/>
</dbReference>
<dbReference type="Proteomes" id="UP000237246">
    <property type="component" value="Unassembled WGS sequence"/>
</dbReference>
<protein>
    <recommendedName>
        <fullName evidence="1">DUF4795 domain-containing protein</fullName>
    </recommendedName>
</protein>
<comment type="caution">
    <text evidence="2">The sequence shown here is derived from an EMBL/GenBank/DDBJ whole genome shotgun (WGS) entry which is preliminary data.</text>
</comment>
<reference evidence="2 3" key="1">
    <citation type="submission" date="2018-01" db="EMBL/GenBank/DDBJ databases">
        <title>Comparison of the Chinese Bamboo Partridge and Red Junglefowl genome sequences highlights the importance of demography in genome evolution.</title>
        <authorList>
            <person name="Tiley G.P."/>
            <person name="Kimball R.T."/>
            <person name="Braun E.L."/>
            <person name="Burleigh J.G."/>
        </authorList>
    </citation>
    <scope>NUCLEOTIDE SEQUENCE [LARGE SCALE GENOMIC DNA]</scope>
    <source>
        <strain evidence="2">RTK389</strain>
        <tissue evidence="2">Blood</tissue>
    </source>
</reference>
<dbReference type="PANTHER" id="PTHR47080:SF2">
    <property type="entry name" value="GLUTAMINE-RICH PROTEIN 2"/>
    <property type="match status" value="1"/>
</dbReference>
<dbReference type="OrthoDB" id="9118931at2759"/>
<accession>A0A2P4S9N1</accession>
<evidence type="ECO:0000259" key="1">
    <source>
        <dbReference type="Pfam" id="PF16043"/>
    </source>
</evidence>